<keyword evidence="3" id="KW-0342">GTP-binding</keyword>
<evidence type="ECO:0000256" key="4">
    <source>
        <dbReference type="PROSITE-ProRule" id="PRU01052"/>
    </source>
</evidence>
<evidence type="ECO:0000313" key="8">
    <source>
        <dbReference type="Proteomes" id="UP001164746"/>
    </source>
</evidence>
<protein>
    <submittedName>
        <fullName evidence="7">GBP3-like protein</fullName>
    </submittedName>
</protein>
<dbReference type="Gene3D" id="1.20.1000.10">
    <property type="entry name" value="Guanylate-binding protein, C-terminal domain"/>
    <property type="match status" value="1"/>
</dbReference>
<accession>A0ABY7FL65</accession>
<feature type="domain" description="GB1/RHD3-type G" evidence="6">
    <location>
        <begin position="1"/>
        <end position="216"/>
    </location>
</feature>
<keyword evidence="1" id="KW-0547">Nucleotide-binding</keyword>
<gene>
    <name evidence="7" type="ORF">MAR_016296</name>
</gene>
<sequence length="524" mass="61198">MFYNDYEVLKFKDNCIGNPRQGKMAENEDQTDSAAHGDVKSKKHFFESMSSGKGDPKHDNRIFTLAALLSSTLVYNMKGAFDQDAVNKLTFVSEIANNIQIGGRKHVDDIEMKLFLPTFVLVLRDFALRLEKQGKKLTQDEYLEDCLKSNPTKGDSFNKPREAIRTYFPQRKCCTLPAPGDSEVVEKLEKLTFDKLSKPFQQRTVEFVSYVYNEDHKKLGIGKPVNGSMFADLTRKYIETIRNGGVPDVDDTFRMVAKKENEKVSRQALEKFNKLMESIPMPEPQEEFEKRLLEAQLKSLEYLRNNAVHDENNGTEEIAKEKMDLVFIKLRSKNKQSVEEKCAVTLTELKSMKQFQKQLEAQKYEVPGGYINYKTDVERIKQDYMAALKEFNTGEVLMTFTSFYQQMTDTEMKIMQMDNKLSEDERKKQTEESERKMQSMVEKIKEENKLSLENLKKEKDEQLEKIQKERFEKFEKETAELKSKIESFQISEEERKRLAQLERDQTEKKNMSFWGRVKCVFTGY</sequence>
<evidence type="ECO:0000256" key="1">
    <source>
        <dbReference type="ARBA" id="ARBA00022741"/>
    </source>
</evidence>
<proteinExistence type="inferred from homology"/>
<comment type="similarity">
    <text evidence="4">Belongs to the TRAFAC class dynamin-like GTPase superfamily. GB1/RHD3 GTPase family.</text>
</comment>
<dbReference type="SUPFAM" id="SSF52540">
    <property type="entry name" value="P-loop containing nucleoside triphosphate hydrolases"/>
    <property type="match status" value="1"/>
</dbReference>
<dbReference type="InterPro" id="IPR027417">
    <property type="entry name" value="P-loop_NTPase"/>
</dbReference>
<keyword evidence="8" id="KW-1185">Reference proteome</keyword>
<evidence type="ECO:0000256" key="5">
    <source>
        <dbReference type="SAM" id="Coils"/>
    </source>
</evidence>
<name>A0ABY7FL65_MYAAR</name>
<evidence type="ECO:0000259" key="6">
    <source>
        <dbReference type="PROSITE" id="PS51715"/>
    </source>
</evidence>
<dbReference type="InterPro" id="IPR030386">
    <property type="entry name" value="G_GB1_RHD3_dom"/>
</dbReference>
<dbReference type="SUPFAM" id="SSF48340">
    <property type="entry name" value="Interferon-induced guanylate-binding protein 1 (GBP1), C-terminal domain"/>
    <property type="match status" value="1"/>
</dbReference>
<reference evidence="7" key="1">
    <citation type="submission" date="2022-11" db="EMBL/GenBank/DDBJ databases">
        <title>Centuries of genome instability and evolution in soft-shell clam transmissible cancer (bioRxiv).</title>
        <authorList>
            <person name="Hart S.F.M."/>
            <person name="Yonemitsu M.A."/>
            <person name="Giersch R.M."/>
            <person name="Beal B.F."/>
            <person name="Arriagada G."/>
            <person name="Davis B.W."/>
            <person name="Ostrander E.A."/>
            <person name="Goff S.P."/>
            <person name="Metzger M.J."/>
        </authorList>
    </citation>
    <scope>NUCLEOTIDE SEQUENCE</scope>
    <source>
        <strain evidence="7">MELC-2E11</strain>
        <tissue evidence="7">Siphon/mantle</tissue>
    </source>
</reference>
<dbReference type="Proteomes" id="UP001164746">
    <property type="component" value="Chromosome 12"/>
</dbReference>
<dbReference type="InterPro" id="IPR036543">
    <property type="entry name" value="Guanylate-bd_C_sf"/>
</dbReference>
<dbReference type="EMBL" id="CP111023">
    <property type="protein sequence ID" value="WAR22322.1"/>
    <property type="molecule type" value="Genomic_DNA"/>
</dbReference>
<dbReference type="InterPro" id="IPR015894">
    <property type="entry name" value="Guanylate-bd_N"/>
</dbReference>
<keyword evidence="2" id="KW-0378">Hydrolase</keyword>
<dbReference type="PROSITE" id="PS51715">
    <property type="entry name" value="G_GB1_RHD3"/>
    <property type="match status" value="1"/>
</dbReference>
<evidence type="ECO:0000313" key="7">
    <source>
        <dbReference type="EMBL" id="WAR22322.1"/>
    </source>
</evidence>
<dbReference type="PANTHER" id="PTHR10751">
    <property type="entry name" value="GUANYLATE BINDING PROTEIN"/>
    <property type="match status" value="1"/>
</dbReference>
<evidence type="ECO:0000256" key="3">
    <source>
        <dbReference type="ARBA" id="ARBA00023134"/>
    </source>
</evidence>
<dbReference type="Pfam" id="PF02263">
    <property type="entry name" value="GBP"/>
    <property type="match status" value="1"/>
</dbReference>
<feature type="coiled-coil region" evidence="5">
    <location>
        <begin position="414"/>
        <end position="511"/>
    </location>
</feature>
<organism evidence="7 8">
    <name type="scientific">Mya arenaria</name>
    <name type="common">Soft-shell clam</name>
    <dbReference type="NCBI Taxonomy" id="6604"/>
    <lineage>
        <taxon>Eukaryota</taxon>
        <taxon>Metazoa</taxon>
        <taxon>Spiralia</taxon>
        <taxon>Lophotrochozoa</taxon>
        <taxon>Mollusca</taxon>
        <taxon>Bivalvia</taxon>
        <taxon>Autobranchia</taxon>
        <taxon>Heteroconchia</taxon>
        <taxon>Euheterodonta</taxon>
        <taxon>Imparidentia</taxon>
        <taxon>Neoheterodontei</taxon>
        <taxon>Myida</taxon>
        <taxon>Myoidea</taxon>
        <taxon>Myidae</taxon>
        <taxon>Mya</taxon>
    </lineage>
</organism>
<dbReference type="Pfam" id="PF02841">
    <property type="entry name" value="GBP_C"/>
    <property type="match status" value="1"/>
</dbReference>
<dbReference type="InterPro" id="IPR003191">
    <property type="entry name" value="Guanylate-bd/ATL_C"/>
</dbReference>
<evidence type="ECO:0000256" key="2">
    <source>
        <dbReference type="ARBA" id="ARBA00022801"/>
    </source>
</evidence>
<keyword evidence="5" id="KW-0175">Coiled coil</keyword>
<dbReference type="Gene3D" id="3.40.50.300">
    <property type="entry name" value="P-loop containing nucleotide triphosphate hydrolases"/>
    <property type="match status" value="1"/>
</dbReference>